<dbReference type="OrthoDB" id="444945at2759"/>
<evidence type="ECO:0000313" key="2">
    <source>
        <dbReference type="EMBL" id="KIL58835.1"/>
    </source>
</evidence>
<dbReference type="AlphaFoldDB" id="A0A0C2S7S9"/>
<gene>
    <name evidence="2" type="ORF">M378DRAFT_15234</name>
</gene>
<feature type="compositionally biased region" description="Basic residues" evidence="1">
    <location>
        <begin position="149"/>
        <end position="165"/>
    </location>
</feature>
<proteinExistence type="predicted"/>
<evidence type="ECO:0000313" key="3">
    <source>
        <dbReference type="Proteomes" id="UP000054549"/>
    </source>
</evidence>
<protein>
    <submittedName>
        <fullName evidence="2">Uncharacterized protein</fullName>
    </submittedName>
</protein>
<feature type="compositionally biased region" description="Polar residues" evidence="1">
    <location>
        <begin position="97"/>
        <end position="108"/>
    </location>
</feature>
<dbReference type="InParanoid" id="A0A0C2S7S9"/>
<feature type="compositionally biased region" description="Basic and acidic residues" evidence="1">
    <location>
        <begin position="122"/>
        <end position="137"/>
    </location>
</feature>
<feature type="region of interest" description="Disordered" evidence="1">
    <location>
        <begin position="76"/>
        <end position="187"/>
    </location>
</feature>
<dbReference type="EMBL" id="KN818328">
    <property type="protein sequence ID" value="KIL58835.1"/>
    <property type="molecule type" value="Genomic_DNA"/>
</dbReference>
<accession>A0A0C2S7S9</accession>
<dbReference type="HOGENOM" id="CLU_1447295_0_0_1"/>
<organism evidence="2 3">
    <name type="scientific">Amanita muscaria (strain Koide BX008)</name>
    <dbReference type="NCBI Taxonomy" id="946122"/>
    <lineage>
        <taxon>Eukaryota</taxon>
        <taxon>Fungi</taxon>
        <taxon>Dikarya</taxon>
        <taxon>Basidiomycota</taxon>
        <taxon>Agaricomycotina</taxon>
        <taxon>Agaricomycetes</taxon>
        <taxon>Agaricomycetidae</taxon>
        <taxon>Agaricales</taxon>
        <taxon>Pluteineae</taxon>
        <taxon>Amanitaceae</taxon>
        <taxon>Amanita</taxon>
    </lineage>
</organism>
<keyword evidence="3" id="KW-1185">Reference proteome</keyword>
<name>A0A0C2S7S9_AMAMK</name>
<dbReference type="Proteomes" id="UP000054549">
    <property type="component" value="Unassembled WGS sequence"/>
</dbReference>
<reference evidence="2 3" key="1">
    <citation type="submission" date="2014-04" db="EMBL/GenBank/DDBJ databases">
        <title>Evolutionary Origins and Diversification of the Mycorrhizal Mutualists.</title>
        <authorList>
            <consortium name="DOE Joint Genome Institute"/>
            <consortium name="Mycorrhizal Genomics Consortium"/>
            <person name="Kohler A."/>
            <person name="Kuo A."/>
            <person name="Nagy L.G."/>
            <person name="Floudas D."/>
            <person name="Copeland A."/>
            <person name="Barry K.W."/>
            <person name="Cichocki N."/>
            <person name="Veneault-Fourrey C."/>
            <person name="LaButti K."/>
            <person name="Lindquist E.A."/>
            <person name="Lipzen A."/>
            <person name="Lundell T."/>
            <person name="Morin E."/>
            <person name="Murat C."/>
            <person name="Riley R."/>
            <person name="Ohm R."/>
            <person name="Sun H."/>
            <person name="Tunlid A."/>
            <person name="Henrissat B."/>
            <person name="Grigoriev I.V."/>
            <person name="Hibbett D.S."/>
            <person name="Martin F."/>
        </authorList>
    </citation>
    <scope>NUCLEOTIDE SEQUENCE [LARGE SCALE GENOMIC DNA]</scope>
    <source>
        <strain evidence="2 3">Koide BX008</strain>
    </source>
</reference>
<evidence type="ECO:0000256" key="1">
    <source>
        <dbReference type="SAM" id="MobiDB-lite"/>
    </source>
</evidence>
<sequence>MILSVKTSKTSDTIVAPGAENVGQAQIVSQFSQPFTLEGLFGAADAGAFGKTPADVQMEADEDKDPFYTTQEAMQEDGKEMISDDLAPHIPRKRSRSPATDVQSNQTMDYGYVRQPKRQRKSKDVPSYEAPPDEHVLKQMAKSNPLNRRALKKEAKRLRKAHRTKTSGGGGGMDVDEESLEFTFMAP</sequence>